<dbReference type="OrthoDB" id="2313602at2"/>
<name>A0A5N0V7W9_9PSEU</name>
<dbReference type="PANTHER" id="PTHR38011">
    <property type="entry name" value="DIHYDROFOLATE REDUCTASE FAMILY PROTEIN (AFU_ORTHOLOGUE AFUA_8G06820)"/>
    <property type="match status" value="1"/>
</dbReference>
<organism evidence="2 3">
    <name type="scientific">Amycolatopsis acidicola</name>
    <dbReference type="NCBI Taxonomy" id="2596893"/>
    <lineage>
        <taxon>Bacteria</taxon>
        <taxon>Bacillati</taxon>
        <taxon>Actinomycetota</taxon>
        <taxon>Actinomycetes</taxon>
        <taxon>Pseudonocardiales</taxon>
        <taxon>Pseudonocardiaceae</taxon>
        <taxon>Amycolatopsis</taxon>
    </lineage>
</organism>
<dbReference type="PANTHER" id="PTHR38011:SF12">
    <property type="entry name" value="BIFUNCTIONAL DEAMINASE-REDUCTASE DOMAIN PROTEIN"/>
    <property type="match status" value="1"/>
</dbReference>
<reference evidence="2" key="1">
    <citation type="submission" date="2019-09" db="EMBL/GenBank/DDBJ databases">
        <authorList>
            <person name="Teo W.F.A."/>
            <person name="Duangmal K."/>
        </authorList>
    </citation>
    <scope>NUCLEOTIDE SEQUENCE [LARGE SCALE GENOMIC DNA]</scope>
    <source>
        <strain evidence="2">K81G1</strain>
    </source>
</reference>
<protein>
    <submittedName>
        <fullName evidence="2">Dihydrofolate reductase family protein</fullName>
    </submittedName>
</protein>
<dbReference type="Gene3D" id="3.40.430.10">
    <property type="entry name" value="Dihydrofolate Reductase, subunit A"/>
    <property type="match status" value="1"/>
</dbReference>
<dbReference type="AlphaFoldDB" id="A0A5N0V7W9"/>
<evidence type="ECO:0000259" key="1">
    <source>
        <dbReference type="Pfam" id="PF01872"/>
    </source>
</evidence>
<evidence type="ECO:0000313" key="3">
    <source>
        <dbReference type="Proteomes" id="UP000319769"/>
    </source>
</evidence>
<comment type="caution">
    <text evidence="2">The sequence shown here is derived from an EMBL/GenBank/DDBJ whole genome shotgun (WGS) entry which is preliminary data.</text>
</comment>
<keyword evidence="3" id="KW-1185">Reference proteome</keyword>
<sequence>MGKVRADISVSVDGYVAGPRQTRENPLGEGGEGLHEWAVALEVFRERHGEEGGVVNASDQVMREAVAGVGAGIMGRGMFAGTGPWDETWTGWWGENPPFHVPTFVLTHHRREPLTVSDTTFVFVGDGIDAACAQARKAAGDKDILIHGGARTIDQALAAGLVDELDLHVVPVVLGGGSRLLADVPPQLTFEQVRVIEAPGVTHLKYRVK</sequence>
<dbReference type="Proteomes" id="UP000319769">
    <property type="component" value="Unassembled WGS sequence"/>
</dbReference>
<dbReference type="RefSeq" id="WP_144761152.1">
    <property type="nucleotide sequence ID" value="NZ_VMNW02000016.1"/>
</dbReference>
<gene>
    <name evidence="2" type="ORF">FPZ12_013715</name>
</gene>
<proteinExistence type="predicted"/>
<dbReference type="InterPro" id="IPR050765">
    <property type="entry name" value="Riboflavin_Biosynth_HTPR"/>
</dbReference>
<feature type="domain" description="Bacterial bifunctional deaminase-reductase C-terminal" evidence="1">
    <location>
        <begin position="3"/>
        <end position="195"/>
    </location>
</feature>
<dbReference type="GO" id="GO:0009231">
    <property type="term" value="P:riboflavin biosynthetic process"/>
    <property type="evidence" value="ECO:0007669"/>
    <property type="project" value="InterPro"/>
</dbReference>
<evidence type="ECO:0000313" key="2">
    <source>
        <dbReference type="EMBL" id="KAA9161568.1"/>
    </source>
</evidence>
<dbReference type="InterPro" id="IPR002734">
    <property type="entry name" value="RibDG_C"/>
</dbReference>
<dbReference type="Pfam" id="PF01872">
    <property type="entry name" value="RibD_C"/>
    <property type="match status" value="1"/>
</dbReference>
<dbReference type="GO" id="GO:0008703">
    <property type="term" value="F:5-amino-6-(5-phosphoribosylamino)uracil reductase activity"/>
    <property type="evidence" value="ECO:0007669"/>
    <property type="project" value="InterPro"/>
</dbReference>
<accession>A0A5N0V7W9</accession>
<dbReference type="SUPFAM" id="SSF53597">
    <property type="entry name" value="Dihydrofolate reductase-like"/>
    <property type="match status" value="1"/>
</dbReference>
<dbReference type="InterPro" id="IPR024072">
    <property type="entry name" value="DHFR-like_dom_sf"/>
</dbReference>
<dbReference type="EMBL" id="VMNW02000016">
    <property type="protein sequence ID" value="KAA9161568.1"/>
    <property type="molecule type" value="Genomic_DNA"/>
</dbReference>